<feature type="transmembrane region" description="Helical" evidence="6">
    <location>
        <begin position="383"/>
        <end position="399"/>
    </location>
</feature>
<sequence length="696" mass="75068">MSDHDHSHDQGASYVSASAQDNDRVASPEELNNITTSSNLACGGVQVGVSAFQLEGGVSSNSNSSNSNSNGEGQTKRKIKPKRLWKQFAADTLTSARMHSVSVSERTLPVEELEGLEGTGAMDMTMDMNSYVTLPAEGTLDGSSRTFFKSNVNTTCTTGGATGSASLQDTTTNTTTLMAATGAHANDAQGQGPATLQRIDTWASMGSNIASFEELLPEGGSLGAAVFGIIKGTVGPAILYLPRGFQVAGYAVAIPSMVLATVMYIYNAYRLLACWRAEHDREVAIFRHKFQLQQQQQQQAMAEQGKAPTQPTSCTTTTLHHPPVVMLTYPELAKRAFGPNYSILVDIGIASMQYGVCLTYLIFVPHNLDVCAEALLGITIPKEYYLALVLIIEIPLSWIKDIRKLTPTNVVATGLIAYGLFFVLILAFVQGMAPTEDYNAPYARVFQENLANLPAATDSWFLFVGTSFFMMEGSITLIVPLQESVLRAQDREKFPKINQTVTSGIVIFYIFFSIICCAAFGDSIQTALTASLDGMLATTIQLAYSIAVILTFPLQAFPAMEVLKNNILGAAVARTKRSTTATTNGEIHTGSTHESLWAQDHFQRKALSTVVICILGVIAIYAIEYLGNVVSIIGSLFGIPLALVVPPMMHNILVPDSNKTTRWMNNVVTGIGFMAMAASSFATITAWEKGAEEVRR</sequence>
<keyword evidence="9" id="KW-1185">Reference proteome</keyword>
<evidence type="ECO:0000313" key="8">
    <source>
        <dbReference type="EMBL" id="CAB9527965.1"/>
    </source>
</evidence>
<reference evidence="8" key="1">
    <citation type="submission" date="2020-06" db="EMBL/GenBank/DDBJ databases">
        <authorList>
            <consortium name="Plant Systems Biology data submission"/>
        </authorList>
    </citation>
    <scope>NUCLEOTIDE SEQUENCE</scope>
    <source>
        <strain evidence="8">D6</strain>
    </source>
</reference>
<evidence type="ECO:0000256" key="5">
    <source>
        <dbReference type="SAM" id="MobiDB-lite"/>
    </source>
</evidence>
<keyword evidence="4 6" id="KW-0472">Membrane</keyword>
<feature type="domain" description="Amino acid transporter transmembrane" evidence="7">
    <location>
        <begin position="327"/>
        <end position="684"/>
    </location>
</feature>
<feature type="compositionally biased region" description="Low complexity" evidence="5">
    <location>
        <begin position="59"/>
        <end position="70"/>
    </location>
</feature>
<feature type="transmembrane region" description="Helical" evidence="6">
    <location>
        <begin position="247"/>
        <end position="266"/>
    </location>
</feature>
<organism evidence="8 9">
    <name type="scientific">Seminavis robusta</name>
    <dbReference type="NCBI Taxonomy" id="568900"/>
    <lineage>
        <taxon>Eukaryota</taxon>
        <taxon>Sar</taxon>
        <taxon>Stramenopiles</taxon>
        <taxon>Ochrophyta</taxon>
        <taxon>Bacillariophyta</taxon>
        <taxon>Bacillariophyceae</taxon>
        <taxon>Bacillariophycidae</taxon>
        <taxon>Naviculales</taxon>
        <taxon>Naviculaceae</taxon>
        <taxon>Seminavis</taxon>
    </lineage>
</organism>
<keyword evidence="3 6" id="KW-1133">Transmembrane helix</keyword>
<feature type="transmembrane region" description="Helical" evidence="6">
    <location>
        <begin position="343"/>
        <end position="363"/>
    </location>
</feature>
<feature type="transmembrane region" description="Helical" evidence="6">
    <location>
        <begin position="629"/>
        <end position="646"/>
    </location>
</feature>
<evidence type="ECO:0000256" key="4">
    <source>
        <dbReference type="ARBA" id="ARBA00023136"/>
    </source>
</evidence>
<evidence type="ECO:0000256" key="6">
    <source>
        <dbReference type="SAM" id="Phobius"/>
    </source>
</evidence>
<comment type="caution">
    <text evidence="8">The sequence shown here is derived from an EMBL/GenBank/DDBJ whole genome shotgun (WGS) entry which is preliminary data.</text>
</comment>
<evidence type="ECO:0000313" key="9">
    <source>
        <dbReference type="Proteomes" id="UP001153069"/>
    </source>
</evidence>
<dbReference type="GO" id="GO:0015179">
    <property type="term" value="F:L-amino acid transmembrane transporter activity"/>
    <property type="evidence" value="ECO:0007669"/>
    <property type="project" value="TreeGrafter"/>
</dbReference>
<evidence type="ECO:0000259" key="7">
    <source>
        <dbReference type="Pfam" id="PF01490"/>
    </source>
</evidence>
<dbReference type="PANTHER" id="PTHR22950:SF666">
    <property type="entry name" value="VACUOLAR AMINO ACID TRANSPORTER 4"/>
    <property type="match status" value="1"/>
</dbReference>
<dbReference type="InterPro" id="IPR013057">
    <property type="entry name" value="AA_transpt_TM"/>
</dbReference>
<feature type="transmembrane region" description="Helical" evidence="6">
    <location>
        <begin position="606"/>
        <end position="623"/>
    </location>
</feature>
<proteinExistence type="predicted"/>
<dbReference type="GO" id="GO:0016020">
    <property type="term" value="C:membrane"/>
    <property type="evidence" value="ECO:0007669"/>
    <property type="project" value="UniProtKB-SubCell"/>
</dbReference>
<protein>
    <submittedName>
        <fullName evidence="8">Vacuolar amino acid transporter 4</fullName>
    </submittedName>
</protein>
<evidence type="ECO:0000256" key="2">
    <source>
        <dbReference type="ARBA" id="ARBA00022692"/>
    </source>
</evidence>
<dbReference type="Proteomes" id="UP001153069">
    <property type="component" value="Unassembled WGS sequence"/>
</dbReference>
<feature type="transmembrane region" description="Helical" evidence="6">
    <location>
        <begin position="667"/>
        <end position="687"/>
    </location>
</feature>
<dbReference type="EMBL" id="CAICTM010002114">
    <property type="protein sequence ID" value="CAB9527965.1"/>
    <property type="molecule type" value="Genomic_DNA"/>
</dbReference>
<dbReference type="PANTHER" id="PTHR22950">
    <property type="entry name" value="AMINO ACID TRANSPORTER"/>
    <property type="match status" value="1"/>
</dbReference>
<dbReference type="Pfam" id="PF01490">
    <property type="entry name" value="Aa_trans"/>
    <property type="match status" value="1"/>
</dbReference>
<feature type="transmembrane region" description="Helical" evidence="6">
    <location>
        <begin position="541"/>
        <end position="560"/>
    </location>
</feature>
<feature type="region of interest" description="Disordered" evidence="5">
    <location>
        <begin position="58"/>
        <end position="81"/>
    </location>
</feature>
<comment type="subcellular location">
    <subcellularLocation>
        <location evidence="1">Membrane</location>
        <topology evidence="1">Multi-pass membrane protein</topology>
    </subcellularLocation>
</comment>
<keyword evidence="2 6" id="KW-0812">Transmembrane</keyword>
<feature type="transmembrane region" description="Helical" evidence="6">
    <location>
        <begin position="501"/>
        <end position="521"/>
    </location>
</feature>
<gene>
    <name evidence="8" type="ORF">SEMRO_2116_G315180.1</name>
</gene>
<feature type="region of interest" description="Disordered" evidence="5">
    <location>
        <begin position="1"/>
        <end position="26"/>
    </location>
</feature>
<name>A0A9N8HX35_9STRA</name>
<feature type="transmembrane region" description="Helical" evidence="6">
    <location>
        <begin position="411"/>
        <end position="433"/>
    </location>
</feature>
<dbReference type="OrthoDB" id="1684102at2759"/>
<feature type="transmembrane region" description="Helical" evidence="6">
    <location>
        <begin position="460"/>
        <end position="481"/>
    </location>
</feature>
<evidence type="ECO:0000256" key="1">
    <source>
        <dbReference type="ARBA" id="ARBA00004141"/>
    </source>
</evidence>
<dbReference type="AlphaFoldDB" id="A0A9N8HX35"/>
<accession>A0A9N8HX35</accession>
<evidence type="ECO:0000256" key="3">
    <source>
        <dbReference type="ARBA" id="ARBA00022989"/>
    </source>
</evidence>